<dbReference type="PANTHER" id="PTHR12302:SF3">
    <property type="entry name" value="SERINE_THREONINE-PROTEIN KINASE 31"/>
    <property type="match status" value="1"/>
</dbReference>
<dbReference type="Pfam" id="PF00565">
    <property type="entry name" value="SNase"/>
    <property type="match status" value="1"/>
</dbReference>
<dbReference type="PROSITE" id="PS50830">
    <property type="entry name" value="TNASE_3"/>
    <property type="match status" value="1"/>
</dbReference>
<dbReference type="InterPro" id="IPR035437">
    <property type="entry name" value="SNase_OB-fold_sf"/>
</dbReference>
<keyword evidence="4" id="KW-0732">Signal</keyword>
<feature type="signal peptide" evidence="4">
    <location>
        <begin position="1"/>
        <end position="29"/>
    </location>
</feature>
<dbReference type="GO" id="GO:0004519">
    <property type="term" value="F:endonuclease activity"/>
    <property type="evidence" value="ECO:0007669"/>
    <property type="project" value="UniProtKB-KW"/>
</dbReference>
<keyword evidence="2" id="KW-0255">Endonuclease</keyword>
<dbReference type="GO" id="GO:0016787">
    <property type="term" value="F:hydrolase activity"/>
    <property type="evidence" value="ECO:0007669"/>
    <property type="project" value="UniProtKB-KW"/>
</dbReference>
<evidence type="ECO:0000313" key="6">
    <source>
        <dbReference type="EMBL" id="MCB5162312.1"/>
    </source>
</evidence>
<dbReference type="InterPro" id="IPR016071">
    <property type="entry name" value="Staphylococal_nuclease_OB-fold"/>
</dbReference>
<keyword evidence="3" id="KW-0378">Hydrolase</keyword>
<proteinExistence type="predicted"/>
<evidence type="ECO:0000256" key="2">
    <source>
        <dbReference type="ARBA" id="ARBA00022759"/>
    </source>
</evidence>
<reference evidence="6" key="1">
    <citation type="submission" date="2021-10" db="EMBL/GenBank/DDBJ databases">
        <title>Marinomonas pontica sp. nov., isolated from the Black Sea.</title>
        <authorList>
            <person name="Zhao L.-H."/>
            <person name="Xue J.-H."/>
        </authorList>
    </citation>
    <scope>NUCLEOTIDE SEQUENCE</scope>
    <source>
        <strain evidence="6">E8</strain>
    </source>
</reference>
<evidence type="ECO:0000256" key="3">
    <source>
        <dbReference type="ARBA" id="ARBA00022801"/>
    </source>
</evidence>
<dbReference type="RefSeq" id="WP_226754664.1">
    <property type="nucleotide sequence ID" value="NZ_JAJATW010000014.1"/>
</dbReference>
<name>A0A9X1LDB0_9GAMM</name>
<dbReference type="EMBL" id="JAJATW010000014">
    <property type="protein sequence ID" value="MCB5162312.1"/>
    <property type="molecule type" value="Genomic_DNA"/>
</dbReference>
<sequence>MMFVLLKKRRVFSALFLFVALAYSISASHADPLRSSDLCSATEALELAKIERVVDGDTIHLEDGRKVRLIGLDTPELDHKKGLHEPYALAAKNFLTEHLDHYVYIQKSKSDRDRYGRYLYYLFDKDRISLTSQLLSEGLGYRIAVSPNLAYQDCFIASENAARRAHKGLWQQPLQWQPKAGFAISRVNITSVTQNRGGWWLETNQDLVINLPANTSHYWPAQKVFYLEGKAVEVRGWQHQRKSRHSNFASWVLSVRHPNDLSEPFVQR</sequence>
<dbReference type="Gene3D" id="2.40.50.90">
    <property type="match status" value="1"/>
</dbReference>
<dbReference type="SMART" id="SM00318">
    <property type="entry name" value="SNc"/>
    <property type="match status" value="1"/>
</dbReference>
<organism evidence="6 7">
    <name type="scientific">Marinomonas algarum</name>
    <dbReference type="NCBI Taxonomy" id="2883105"/>
    <lineage>
        <taxon>Bacteria</taxon>
        <taxon>Pseudomonadati</taxon>
        <taxon>Pseudomonadota</taxon>
        <taxon>Gammaproteobacteria</taxon>
        <taxon>Oceanospirillales</taxon>
        <taxon>Oceanospirillaceae</taxon>
        <taxon>Marinomonas</taxon>
    </lineage>
</organism>
<gene>
    <name evidence="6" type="ORF">LG368_10435</name>
</gene>
<evidence type="ECO:0000259" key="5">
    <source>
        <dbReference type="PROSITE" id="PS50830"/>
    </source>
</evidence>
<comment type="caution">
    <text evidence="6">The sequence shown here is derived from an EMBL/GenBank/DDBJ whole genome shotgun (WGS) entry which is preliminary data.</text>
</comment>
<evidence type="ECO:0000256" key="4">
    <source>
        <dbReference type="SAM" id="SignalP"/>
    </source>
</evidence>
<dbReference type="PANTHER" id="PTHR12302">
    <property type="entry name" value="EBNA2 BINDING PROTEIN P100"/>
    <property type="match status" value="1"/>
</dbReference>
<accession>A0A9X1LDB0</accession>
<keyword evidence="1" id="KW-0540">Nuclease</keyword>
<dbReference type="SUPFAM" id="SSF50199">
    <property type="entry name" value="Staphylococcal nuclease"/>
    <property type="match status" value="1"/>
</dbReference>
<feature type="chain" id="PRO_5040855601" evidence="4">
    <location>
        <begin position="30"/>
        <end position="268"/>
    </location>
</feature>
<protein>
    <submittedName>
        <fullName evidence="6">Thermonuclease family protein</fullName>
    </submittedName>
</protein>
<evidence type="ECO:0000256" key="1">
    <source>
        <dbReference type="ARBA" id="ARBA00022722"/>
    </source>
</evidence>
<evidence type="ECO:0000313" key="7">
    <source>
        <dbReference type="Proteomes" id="UP001139095"/>
    </source>
</evidence>
<feature type="domain" description="TNase-like" evidence="5">
    <location>
        <begin position="44"/>
        <end position="172"/>
    </location>
</feature>
<dbReference type="AlphaFoldDB" id="A0A9X1LDB0"/>
<dbReference type="Proteomes" id="UP001139095">
    <property type="component" value="Unassembled WGS sequence"/>
</dbReference>
<keyword evidence="7" id="KW-1185">Reference proteome</keyword>